<evidence type="ECO:0000313" key="2">
    <source>
        <dbReference type="EMBL" id="GAA4978494.1"/>
    </source>
</evidence>
<keyword evidence="3" id="KW-1185">Reference proteome</keyword>
<protein>
    <recommendedName>
        <fullName evidence="4">DUF2277 domain-containing protein</fullName>
    </recommendedName>
</protein>
<dbReference type="InterPro" id="IPR018735">
    <property type="entry name" value="DUF2277"/>
</dbReference>
<comment type="caution">
    <text evidence="2">The sequence shown here is derived from an EMBL/GenBank/DDBJ whole genome shotgun (WGS) entry which is preliminary data.</text>
</comment>
<name>A0ABP9HV04_9ACTN</name>
<dbReference type="Pfam" id="PF10041">
    <property type="entry name" value="DUF2277"/>
    <property type="match status" value="1"/>
</dbReference>
<gene>
    <name evidence="2" type="ORF">GCM10023225_18890</name>
</gene>
<proteinExistence type="predicted"/>
<sequence>MPPAPPEVNEAPHPGEGTPSQAGPTLARMCRNIRPLHNFAPPATEDEVAAAALQYVRKVSGSARPSQRNAAAFDRAVEEVAAATRRLLAELVTTQPPRDREVEAAKARARAAVRYGT</sequence>
<feature type="region of interest" description="Disordered" evidence="1">
    <location>
        <begin position="1"/>
        <end position="25"/>
    </location>
</feature>
<accession>A0ABP9HV04</accession>
<evidence type="ECO:0000313" key="3">
    <source>
        <dbReference type="Proteomes" id="UP001501195"/>
    </source>
</evidence>
<dbReference type="EMBL" id="BAABIL010000258">
    <property type="protein sequence ID" value="GAA4978494.1"/>
    <property type="molecule type" value="Genomic_DNA"/>
</dbReference>
<evidence type="ECO:0000256" key="1">
    <source>
        <dbReference type="SAM" id="MobiDB-lite"/>
    </source>
</evidence>
<evidence type="ECO:0008006" key="4">
    <source>
        <dbReference type="Google" id="ProtNLM"/>
    </source>
</evidence>
<dbReference type="Proteomes" id="UP001501195">
    <property type="component" value="Unassembled WGS sequence"/>
</dbReference>
<reference evidence="3" key="1">
    <citation type="journal article" date="2019" name="Int. J. Syst. Evol. Microbiol.">
        <title>The Global Catalogue of Microorganisms (GCM) 10K type strain sequencing project: providing services to taxonomists for standard genome sequencing and annotation.</title>
        <authorList>
            <consortium name="The Broad Institute Genomics Platform"/>
            <consortium name="The Broad Institute Genome Sequencing Center for Infectious Disease"/>
            <person name="Wu L."/>
            <person name="Ma J."/>
        </authorList>
    </citation>
    <scope>NUCLEOTIDE SEQUENCE [LARGE SCALE GENOMIC DNA]</scope>
    <source>
        <strain evidence="3">JCM 18126</strain>
    </source>
</reference>
<organism evidence="2 3">
    <name type="scientific">Kineococcus glutinatus</name>
    <dbReference type="NCBI Taxonomy" id="1070872"/>
    <lineage>
        <taxon>Bacteria</taxon>
        <taxon>Bacillati</taxon>
        <taxon>Actinomycetota</taxon>
        <taxon>Actinomycetes</taxon>
        <taxon>Kineosporiales</taxon>
        <taxon>Kineosporiaceae</taxon>
        <taxon>Kineococcus</taxon>
    </lineage>
</organism>